<protein>
    <recommendedName>
        <fullName evidence="6">HTTM-like domain-containing protein</fullName>
    </recommendedName>
</protein>
<feature type="transmembrane region" description="Helical" evidence="5">
    <location>
        <begin position="162"/>
        <end position="182"/>
    </location>
</feature>
<feature type="transmembrane region" description="Helical" evidence="5">
    <location>
        <begin position="48"/>
        <end position="66"/>
    </location>
</feature>
<feature type="domain" description="HTTM-like" evidence="6">
    <location>
        <begin position="16"/>
        <end position="290"/>
    </location>
</feature>
<evidence type="ECO:0000256" key="4">
    <source>
        <dbReference type="ARBA" id="ARBA00023136"/>
    </source>
</evidence>
<comment type="subcellular location">
    <subcellularLocation>
        <location evidence="1">Endomembrane system</location>
        <topology evidence="1">Multi-pass membrane protein</topology>
    </subcellularLocation>
</comment>
<dbReference type="EMBL" id="JMIH01000013">
    <property type="protein sequence ID" value="KEO75301.1"/>
    <property type="molecule type" value="Genomic_DNA"/>
</dbReference>
<dbReference type="AlphaFoldDB" id="A0A074KZ97"/>
<dbReference type="eggNOG" id="COG3011">
    <property type="taxonomic scope" value="Bacteria"/>
</dbReference>
<evidence type="ECO:0000256" key="3">
    <source>
        <dbReference type="ARBA" id="ARBA00022989"/>
    </source>
</evidence>
<feature type="transmembrane region" description="Helical" evidence="5">
    <location>
        <begin position="330"/>
        <end position="349"/>
    </location>
</feature>
<dbReference type="GO" id="GO:0012505">
    <property type="term" value="C:endomembrane system"/>
    <property type="evidence" value="ECO:0007669"/>
    <property type="project" value="UniProtKB-SubCell"/>
</dbReference>
<feature type="transmembrane region" description="Helical" evidence="5">
    <location>
        <begin position="12"/>
        <end position="36"/>
    </location>
</feature>
<dbReference type="OrthoDB" id="128729at2"/>
<comment type="caution">
    <text evidence="7">The sequence shown here is derived from an EMBL/GenBank/DDBJ whole genome shotgun (WGS) entry which is preliminary data.</text>
</comment>
<keyword evidence="8" id="KW-1185">Reference proteome</keyword>
<organism evidence="7 8">
    <name type="scientific">Anditalea andensis</name>
    <dbReference type="NCBI Taxonomy" id="1048983"/>
    <lineage>
        <taxon>Bacteria</taxon>
        <taxon>Pseudomonadati</taxon>
        <taxon>Bacteroidota</taxon>
        <taxon>Cytophagia</taxon>
        <taxon>Cytophagales</taxon>
        <taxon>Cytophagaceae</taxon>
        <taxon>Anditalea</taxon>
    </lineage>
</organism>
<dbReference type="STRING" id="1048983.EL17_01805"/>
<evidence type="ECO:0000313" key="8">
    <source>
        <dbReference type="Proteomes" id="UP000027821"/>
    </source>
</evidence>
<accession>A0A074KZ97</accession>
<dbReference type="InterPro" id="IPR011020">
    <property type="entry name" value="HTTM-like"/>
</dbReference>
<dbReference type="Proteomes" id="UP000027821">
    <property type="component" value="Unassembled WGS sequence"/>
</dbReference>
<evidence type="ECO:0000313" key="7">
    <source>
        <dbReference type="EMBL" id="KEO75301.1"/>
    </source>
</evidence>
<name>A0A074KZ97_9BACT</name>
<feature type="transmembrane region" description="Helical" evidence="5">
    <location>
        <begin position="81"/>
        <end position="101"/>
    </location>
</feature>
<reference evidence="7 8" key="1">
    <citation type="submission" date="2014-04" db="EMBL/GenBank/DDBJ databases">
        <title>Characterization and application of a salt tolerant electro-active bacterium.</title>
        <authorList>
            <person name="Yang L."/>
            <person name="Wei S."/>
            <person name="Tay Q.X.M."/>
        </authorList>
    </citation>
    <scope>NUCLEOTIDE SEQUENCE [LARGE SCALE GENOMIC DNA]</scope>
    <source>
        <strain evidence="7 8">LY1</strain>
    </source>
</reference>
<feature type="transmembrane region" description="Helical" evidence="5">
    <location>
        <begin position="131"/>
        <end position="150"/>
    </location>
</feature>
<keyword evidence="4 5" id="KW-0472">Membrane</keyword>
<sequence length="495" mass="58089">MNMQEQNFLVKSIRSVFIVDLRAIAMMRIALSVILLTDIIFRISDLKAFYSGQGVLPLKALFAYLWNPYYTSLFNLTEHPYLLSVLFAIYAACVFCLLVGYKTKWSTILTWIFLMSLHNRNPLIIQAGDHLLRMMVFWGIFLPWGYLYSFDSLKNIQVKKSHVYESFAGIAYICQIAFLYYFSALLKSSPEWRTDYTAIYYALSLDQLTRPIGRLMYPYYDLMTYMTASVFYIEFFLPLLLFVPFFNKWIRMVIIVAIALLQFGIFLTMNVGLFSITGVVIMIGLIPTDFLDKVQYRFRETIKKWEGAVVRLRLKYISSKEKTIHPPKPVLYSEILVSLALIYVLGWNMQTVGKKVIPDNMIWIGDLFKLHQQWGMFAPSVYKDDGWFIYLGVQENGNNIDLLRDGAPLSMERPELISDLVKNDRWRKYGENILPIDNAHYRPYLCDYLITEWNSLNPEKRIKHLSIIYMLEVTMPDYQTEPVREEHLCYCEVEL</sequence>
<keyword evidence="3 5" id="KW-1133">Transmembrane helix</keyword>
<evidence type="ECO:0000256" key="1">
    <source>
        <dbReference type="ARBA" id="ARBA00004127"/>
    </source>
</evidence>
<feature type="transmembrane region" description="Helical" evidence="5">
    <location>
        <begin position="222"/>
        <end position="242"/>
    </location>
</feature>
<evidence type="ECO:0000259" key="6">
    <source>
        <dbReference type="SMART" id="SM00752"/>
    </source>
</evidence>
<evidence type="ECO:0000256" key="2">
    <source>
        <dbReference type="ARBA" id="ARBA00022692"/>
    </source>
</evidence>
<dbReference type="SMART" id="SM00752">
    <property type="entry name" value="HTTM"/>
    <property type="match status" value="1"/>
</dbReference>
<proteinExistence type="predicted"/>
<feature type="transmembrane region" description="Helical" evidence="5">
    <location>
        <begin position="273"/>
        <end position="291"/>
    </location>
</feature>
<dbReference type="PANTHER" id="PTHR39535">
    <property type="entry name" value="SPORULATION-DELAYING PROTEIN SDPB"/>
    <property type="match status" value="1"/>
</dbReference>
<gene>
    <name evidence="7" type="ORF">EL17_01805</name>
</gene>
<evidence type="ECO:0000256" key="5">
    <source>
        <dbReference type="SAM" id="Phobius"/>
    </source>
</evidence>
<dbReference type="InterPro" id="IPR052964">
    <property type="entry name" value="Sporulation_signal_mat"/>
</dbReference>
<dbReference type="PANTHER" id="PTHR39535:SF2">
    <property type="entry name" value="HTTM DOMAIN-CONTAINING PROTEIN"/>
    <property type="match status" value="1"/>
</dbReference>
<keyword evidence="2 5" id="KW-0812">Transmembrane</keyword>